<dbReference type="InterPro" id="IPR036389">
    <property type="entry name" value="RNase_III_sf"/>
</dbReference>
<dbReference type="InterPro" id="IPR040030">
    <property type="entry name" value="Ribosomal_mL57"/>
</dbReference>
<name>A0AAF0EZR2_9BASI</name>
<feature type="region of interest" description="Disordered" evidence="1">
    <location>
        <begin position="152"/>
        <end position="174"/>
    </location>
</feature>
<dbReference type="GO" id="GO:0032543">
    <property type="term" value="P:mitochondrial translation"/>
    <property type="evidence" value="ECO:0007669"/>
    <property type="project" value="InterPro"/>
</dbReference>
<dbReference type="SUPFAM" id="SSF69065">
    <property type="entry name" value="RNase III domain-like"/>
    <property type="match status" value="1"/>
</dbReference>
<evidence type="ECO:0000256" key="1">
    <source>
        <dbReference type="SAM" id="MobiDB-lite"/>
    </source>
</evidence>
<dbReference type="GO" id="GO:0006396">
    <property type="term" value="P:RNA processing"/>
    <property type="evidence" value="ECO:0007669"/>
    <property type="project" value="InterPro"/>
</dbReference>
<dbReference type="Proteomes" id="UP001217754">
    <property type="component" value="Chromosome 1"/>
</dbReference>
<dbReference type="GO" id="GO:0003735">
    <property type="term" value="F:structural constituent of ribosome"/>
    <property type="evidence" value="ECO:0007669"/>
    <property type="project" value="InterPro"/>
</dbReference>
<dbReference type="PANTHER" id="PTHR28160">
    <property type="entry name" value="54S RIBOSOMAL PROTEIN L15, MITOCHONDRIAL"/>
    <property type="match status" value="1"/>
</dbReference>
<dbReference type="GO" id="GO:0005762">
    <property type="term" value="C:mitochondrial large ribosomal subunit"/>
    <property type="evidence" value="ECO:0007669"/>
    <property type="project" value="InterPro"/>
</dbReference>
<dbReference type="Pfam" id="PF14622">
    <property type="entry name" value="Ribonucleas_3_3"/>
    <property type="match status" value="1"/>
</dbReference>
<dbReference type="RefSeq" id="XP_060120927.1">
    <property type="nucleotide sequence ID" value="XM_060264944.1"/>
</dbReference>
<evidence type="ECO:0000259" key="2">
    <source>
        <dbReference type="Pfam" id="PF14622"/>
    </source>
</evidence>
<protein>
    <recommendedName>
        <fullName evidence="2">RNase III domain-containing protein</fullName>
    </recommendedName>
</protein>
<dbReference type="EMBL" id="CP119958">
    <property type="protein sequence ID" value="WFD38030.1"/>
    <property type="molecule type" value="Genomic_DNA"/>
</dbReference>
<sequence>MLTFLNSNDFSTYRSISGNQNALLGDNESLAVTALTHESWMYGLQGHNRRLAFLGRRALKTYLSLYLFHLLSEAGRAETLPDAEVRYLQNILSAPHGVDDLIRTQALGDHVGRALKLEQVMRWHPTMGAQVAQQFFLSRILPNIEQLSREAPSSIQESITKSSKEAAEALHHSP</sequence>
<dbReference type="AlphaFoldDB" id="A0AAF0EZR2"/>
<keyword evidence="4" id="KW-1185">Reference proteome</keyword>
<dbReference type="GeneID" id="85224627"/>
<evidence type="ECO:0000313" key="4">
    <source>
        <dbReference type="Proteomes" id="UP001217754"/>
    </source>
</evidence>
<gene>
    <name evidence="3" type="ORF">MJAP1_000978</name>
</gene>
<evidence type="ECO:0000313" key="3">
    <source>
        <dbReference type="EMBL" id="WFD38030.1"/>
    </source>
</evidence>
<proteinExistence type="predicted"/>
<feature type="compositionally biased region" description="Basic and acidic residues" evidence="1">
    <location>
        <begin position="162"/>
        <end position="174"/>
    </location>
</feature>
<dbReference type="PANTHER" id="PTHR28160:SF1">
    <property type="entry name" value="LARGE RIBOSOMAL SUBUNIT PROTEIN ML57"/>
    <property type="match status" value="1"/>
</dbReference>
<reference evidence="3" key="1">
    <citation type="submission" date="2023-03" db="EMBL/GenBank/DDBJ databases">
        <title>Mating type loci evolution in Malassezia.</title>
        <authorList>
            <person name="Coelho M.A."/>
        </authorList>
    </citation>
    <scope>NUCLEOTIDE SEQUENCE</scope>
    <source>
        <strain evidence="3">CBS 9431</strain>
    </source>
</reference>
<feature type="domain" description="RNase III" evidence="2">
    <location>
        <begin position="27"/>
        <end position="140"/>
    </location>
</feature>
<dbReference type="InterPro" id="IPR000999">
    <property type="entry name" value="RNase_III_dom"/>
</dbReference>
<feature type="compositionally biased region" description="Polar residues" evidence="1">
    <location>
        <begin position="152"/>
        <end position="161"/>
    </location>
</feature>
<dbReference type="GO" id="GO:0004525">
    <property type="term" value="F:ribonuclease III activity"/>
    <property type="evidence" value="ECO:0007669"/>
    <property type="project" value="InterPro"/>
</dbReference>
<organism evidence="3 4">
    <name type="scientific">Malassezia japonica</name>
    <dbReference type="NCBI Taxonomy" id="223818"/>
    <lineage>
        <taxon>Eukaryota</taxon>
        <taxon>Fungi</taxon>
        <taxon>Dikarya</taxon>
        <taxon>Basidiomycota</taxon>
        <taxon>Ustilaginomycotina</taxon>
        <taxon>Malasseziomycetes</taxon>
        <taxon>Malasseziales</taxon>
        <taxon>Malasseziaceae</taxon>
        <taxon>Malassezia</taxon>
    </lineage>
</organism>
<dbReference type="Gene3D" id="1.10.1520.10">
    <property type="entry name" value="Ribonuclease III domain"/>
    <property type="match status" value="1"/>
</dbReference>
<accession>A0AAF0EZR2</accession>